<keyword evidence="4" id="KW-0472">Membrane</keyword>
<dbReference type="PANTHER" id="PTHR30026:SF20">
    <property type="entry name" value="OUTER MEMBRANE PROTEIN TOLC"/>
    <property type="match status" value="1"/>
</dbReference>
<dbReference type="OrthoDB" id="1902437at2"/>
<dbReference type="EMBL" id="PVXP01000013">
    <property type="protein sequence ID" value="PRR85679.1"/>
    <property type="molecule type" value="Genomic_DNA"/>
</dbReference>
<accession>A0A2T0BP83</accession>
<dbReference type="GO" id="GO:0015562">
    <property type="term" value="F:efflux transmembrane transporter activity"/>
    <property type="evidence" value="ECO:0007669"/>
    <property type="project" value="InterPro"/>
</dbReference>
<proteinExistence type="predicted"/>
<dbReference type="GO" id="GO:0015288">
    <property type="term" value="F:porin activity"/>
    <property type="evidence" value="ECO:0007669"/>
    <property type="project" value="TreeGrafter"/>
</dbReference>
<gene>
    <name evidence="8" type="ORF">CLLU_13050</name>
</gene>
<dbReference type="GO" id="GO:1990281">
    <property type="term" value="C:efflux pump complex"/>
    <property type="evidence" value="ECO:0007669"/>
    <property type="project" value="TreeGrafter"/>
</dbReference>
<evidence type="ECO:0000256" key="2">
    <source>
        <dbReference type="ARBA" id="ARBA00022452"/>
    </source>
</evidence>
<evidence type="ECO:0000256" key="1">
    <source>
        <dbReference type="ARBA" id="ARBA00004442"/>
    </source>
</evidence>
<feature type="chain" id="PRO_5015441887" evidence="7">
    <location>
        <begin position="24"/>
        <end position="381"/>
    </location>
</feature>
<comment type="subcellular location">
    <subcellularLocation>
        <location evidence="1">Cell outer membrane</location>
    </subcellularLocation>
</comment>
<sequence>MNKLKIFTAAVLIAFGTSTSAFAQGSTLDIDASIDAAVKDSYEVKSADISVRQAQNSYDQAVKNAVNYADQLDEGGDNLDSYTRLTLMQGISNPSKEAQFSIYKYSNIGKVAESQVKLSAYTQYTALMDAKDALDLENQKFQNAKEQYDAVQLKSNLGMASPADVKQAEVDYYSENANLNKTQRQYDLAVMKMNQILNKDIYTKYDVLLRDKITESPYIRSYDDYVNDALKNRAEILNAQENINLKKFEYDVIKGIFPSKYDTMNQIGQYNVDQAGDALDILKVDIPVEINSLYNDLKNKTKMLDSKKDALALAQRNYDVARVKYNAGVMSKIDFDAQADDLKSSQNDLKSFQRDIWMAQLKLNLACGIGYDTSKLNTSVN</sequence>
<feature type="coiled-coil region" evidence="6">
    <location>
        <begin position="127"/>
        <end position="154"/>
    </location>
</feature>
<evidence type="ECO:0000313" key="9">
    <source>
        <dbReference type="Proteomes" id="UP000237798"/>
    </source>
</evidence>
<comment type="caution">
    <text evidence="8">The sequence shown here is derived from an EMBL/GenBank/DDBJ whole genome shotgun (WGS) entry which is preliminary data.</text>
</comment>
<keyword evidence="7" id="KW-0732">Signal</keyword>
<protein>
    <submittedName>
        <fullName evidence="8">Outer membrane efflux protein</fullName>
    </submittedName>
</protein>
<evidence type="ECO:0000256" key="6">
    <source>
        <dbReference type="SAM" id="Coils"/>
    </source>
</evidence>
<keyword evidence="2" id="KW-1134">Transmembrane beta strand</keyword>
<dbReference type="PANTHER" id="PTHR30026">
    <property type="entry name" value="OUTER MEMBRANE PROTEIN TOLC"/>
    <property type="match status" value="1"/>
</dbReference>
<evidence type="ECO:0000256" key="4">
    <source>
        <dbReference type="ARBA" id="ARBA00023136"/>
    </source>
</evidence>
<organism evidence="8 9">
    <name type="scientific">Clostridium luticellarii</name>
    <dbReference type="NCBI Taxonomy" id="1691940"/>
    <lineage>
        <taxon>Bacteria</taxon>
        <taxon>Bacillati</taxon>
        <taxon>Bacillota</taxon>
        <taxon>Clostridia</taxon>
        <taxon>Eubacteriales</taxon>
        <taxon>Clostridiaceae</taxon>
        <taxon>Clostridium</taxon>
    </lineage>
</organism>
<feature type="signal peptide" evidence="7">
    <location>
        <begin position="1"/>
        <end position="23"/>
    </location>
</feature>
<dbReference type="AlphaFoldDB" id="A0A2T0BP83"/>
<evidence type="ECO:0000256" key="3">
    <source>
        <dbReference type="ARBA" id="ARBA00022692"/>
    </source>
</evidence>
<dbReference type="SUPFAM" id="SSF56954">
    <property type="entry name" value="Outer membrane efflux proteins (OEP)"/>
    <property type="match status" value="1"/>
</dbReference>
<keyword evidence="9" id="KW-1185">Reference proteome</keyword>
<dbReference type="GO" id="GO:0009279">
    <property type="term" value="C:cell outer membrane"/>
    <property type="evidence" value="ECO:0007669"/>
    <property type="project" value="UniProtKB-SubCell"/>
</dbReference>
<reference evidence="8 9" key="1">
    <citation type="submission" date="2018-03" db="EMBL/GenBank/DDBJ databases">
        <title>Genome sequence of Clostridium luticellarii DSM 29923.</title>
        <authorList>
            <person name="Poehlein A."/>
            <person name="Daniel R."/>
        </authorList>
    </citation>
    <scope>NUCLEOTIDE SEQUENCE [LARGE SCALE GENOMIC DNA]</scope>
    <source>
        <strain evidence="8 9">DSM 29923</strain>
    </source>
</reference>
<evidence type="ECO:0000313" key="8">
    <source>
        <dbReference type="EMBL" id="PRR85679.1"/>
    </source>
</evidence>
<dbReference type="InterPro" id="IPR051906">
    <property type="entry name" value="TolC-like"/>
</dbReference>
<name>A0A2T0BP83_9CLOT</name>
<dbReference type="Gene3D" id="1.20.1600.10">
    <property type="entry name" value="Outer membrane efflux proteins (OEP)"/>
    <property type="match status" value="2"/>
</dbReference>
<keyword evidence="3" id="KW-0812">Transmembrane</keyword>
<evidence type="ECO:0000256" key="7">
    <source>
        <dbReference type="SAM" id="SignalP"/>
    </source>
</evidence>
<evidence type="ECO:0000256" key="5">
    <source>
        <dbReference type="ARBA" id="ARBA00023237"/>
    </source>
</evidence>
<keyword evidence="6" id="KW-0175">Coiled coil</keyword>
<keyword evidence="5" id="KW-0998">Cell outer membrane</keyword>
<dbReference type="Proteomes" id="UP000237798">
    <property type="component" value="Unassembled WGS sequence"/>
</dbReference>
<dbReference type="RefSeq" id="WP_106008791.1">
    <property type="nucleotide sequence ID" value="NZ_PVXP01000013.1"/>
</dbReference>